<feature type="compositionally biased region" description="Basic and acidic residues" evidence="1">
    <location>
        <begin position="223"/>
        <end position="241"/>
    </location>
</feature>
<feature type="compositionally biased region" description="Basic and acidic residues" evidence="1">
    <location>
        <begin position="273"/>
        <end position="283"/>
    </location>
</feature>
<feature type="compositionally biased region" description="Basic residues" evidence="1">
    <location>
        <begin position="103"/>
        <end position="115"/>
    </location>
</feature>
<dbReference type="Proteomes" id="UP001447188">
    <property type="component" value="Unassembled WGS sequence"/>
</dbReference>
<feature type="compositionally biased region" description="Polar residues" evidence="1">
    <location>
        <begin position="125"/>
        <end position="147"/>
    </location>
</feature>
<evidence type="ECO:0000313" key="4">
    <source>
        <dbReference type="Proteomes" id="UP001447188"/>
    </source>
</evidence>
<evidence type="ECO:0000256" key="1">
    <source>
        <dbReference type="SAM" id="MobiDB-lite"/>
    </source>
</evidence>
<feature type="compositionally biased region" description="Pro residues" evidence="1">
    <location>
        <begin position="245"/>
        <end position="261"/>
    </location>
</feature>
<dbReference type="Pfam" id="PF10180">
    <property type="entry name" value="WKF"/>
    <property type="match status" value="1"/>
</dbReference>
<dbReference type="InterPro" id="IPR019327">
    <property type="entry name" value="WKF"/>
</dbReference>
<feature type="region of interest" description="Disordered" evidence="1">
    <location>
        <begin position="204"/>
        <end position="295"/>
    </location>
</feature>
<feature type="compositionally biased region" description="Acidic residues" evidence="1">
    <location>
        <begin position="401"/>
        <end position="419"/>
    </location>
</feature>
<feature type="compositionally biased region" description="Polar residues" evidence="1">
    <location>
        <begin position="204"/>
        <end position="213"/>
    </location>
</feature>
<accession>A0ABR3G784</accession>
<dbReference type="PANTHER" id="PTHR22306">
    <property type="entry name" value="CHROMOSOME 7 OPEN READING FRAME 50"/>
    <property type="match status" value="1"/>
</dbReference>
<feature type="region of interest" description="Disordered" evidence="1">
    <location>
        <begin position="394"/>
        <end position="419"/>
    </location>
</feature>
<protein>
    <recommendedName>
        <fullName evidence="2">WKF domain-containing protein</fullName>
    </recommendedName>
</protein>
<dbReference type="PANTHER" id="PTHR22306:SF2">
    <property type="entry name" value="CHROMOSOME 7 OPEN READING FRAME 50"/>
    <property type="match status" value="1"/>
</dbReference>
<dbReference type="EMBL" id="JBBBZM010000224">
    <property type="protein sequence ID" value="KAL0631666.1"/>
    <property type="molecule type" value="Genomic_DNA"/>
</dbReference>
<feature type="compositionally biased region" description="Basic and acidic residues" evidence="1">
    <location>
        <begin position="89"/>
        <end position="102"/>
    </location>
</feature>
<name>A0ABR3G784_9PEZI</name>
<organism evidence="3 4">
    <name type="scientific">Discina gigas</name>
    <dbReference type="NCBI Taxonomy" id="1032678"/>
    <lineage>
        <taxon>Eukaryota</taxon>
        <taxon>Fungi</taxon>
        <taxon>Dikarya</taxon>
        <taxon>Ascomycota</taxon>
        <taxon>Pezizomycotina</taxon>
        <taxon>Pezizomycetes</taxon>
        <taxon>Pezizales</taxon>
        <taxon>Discinaceae</taxon>
        <taxon>Discina</taxon>
    </lineage>
</organism>
<evidence type="ECO:0000313" key="3">
    <source>
        <dbReference type="EMBL" id="KAL0631666.1"/>
    </source>
</evidence>
<feature type="compositionally biased region" description="Basic residues" evidence="1">
    <location>
        <begin position="78"/>
        <end position="88"/>
    </location>
</feature>
<feature type="compositionally biased region" description="Basic and acidic residues" evidence="1">
    <location>
        <begin position="369"/>
        <end position="385"/>
    </location>
</feature>
<feature type="region of interest" description="Disordered" evidence="1">
    <location>
        <begin position="1"/>
        <end position="189"/>
    </location>
</feature>
<sequence>MVTNGNSGVIPAHTSTLENPAPKLKDLSVGSPPPKERKRKRMSQESDVEDSGAATTTLGEGGEGGGGDGAKEEGVSKKEKKRSKKKRREREQDSDGSDERPRRKEKRDRSSKHKDRTTTTTTTTAPDANASSNGDTTPPTIALQSPLDSPGGGAPSRSSLRREVNAGRRPLRKSVSFTADTKATDGDSIKTLYENHDPFAHYASYQQHINDYPTNELPEGFDDEPRSKKLESKGKHERFDGDEIAPPPTSTPTPTPTPAPAPNQKKQKKRERKEKQQKEKEAKEDADEEVNGAEHGAKLSYLLTYHTSRDTWKFEKGKQNWILRHAFNPAKIPDEGYGAALKSYITGLLSPAARDRLLAEANEIVKRGKDTISKDGERINPEDQKTNVTRAKLVLSALGHEDDEDDDDEEEDSSDDEEE</sequence>
<comment type="caution">
    <text evidence="3">The sequence shown here is derived from an EMBL/GenBank/DDBJ whole genome shotgun (WGS) entry which is preliminary data.</text>
</comment>
<feature type="compositionally biased region" description="Gly residues" evidence="1">
    <location>
        <begin position="59"/>
        <end position="68"/>
    </location>
</feature>
<feature type="compositionally biased region" description="Polar residues" evidence="1">
    <location>
        <begin position="1"/>
        <end position="18"/>
    </location>
</feature>
<keyword evidence="4" id="KW-1185">Reference proteome</keyword>
<reference evidence="3 4" key="1">
    <citation type="submission" date="2024-02" db="EMBL/GenBank/DDBJ databases">
        <title>Discinaceae phylogenomics.</title>
        <authorList>
            <person name="Dirks A.C."/>
            <person name="James T.Y."/>
        </authorList>
    </citation>
    <scope>NUCLEOTIDE SEQUENCE [LARGE SCALE GENOMIC DNA]</scope>
    <source>
        <strain evidence="3 4">ACD0624</strain>
    </source>
</reference>
<gene>
    <name evidence="3" type="ORF">Q9L58_009478</name>
</gene>
<feature type="domain" description="WKF" evidence="2">
    <location>
        <begin position="300"/>
        <end position="364"/>
    </location>
</feature>
<proteinExistence type="predicted"/>
<evidence type="ECO:0000259" key="2">
    <source>
        <dbReference type="Pfam" id="PF10180"/>
    </source>
</evidence>
<feature type="region of interest" description="Disordered" evidence="1">
    <location>
        <begin position="369"/>
        <end position="388"/>
    </location>
</feature>